<evidence type="ECO:0000313" key="2">
    <source>
        <dbReference type="EMBL" id="RAJ83591.1"/>
    </source>
</evidence>
<dbReference type="EMBL" id="QLMA01000003">
    <property type="protein sequence ID" value="RAJ83591.1"/>
    <property type="molecule type" value="Genomic_DNA"/>
</dbReference>
<gene>
    <name evidence="2" type="ORF">CLV59_103560</name>
</gene>
<organism evidence="2 3">
    <name type="scientific">Chitinophaga dinghuensis</name>
    <dbReference type="NCBI Taxonomy" id="1539050"/>
    <lineage>
        <taxon>Bacteria</taxon>
        <taxon>Pseudomonadati</taxon>
        <taxon>Bacteroidota</taxon>
        <taxon>Chitinophagia</taxon>
        <taxon>Chitinophagales</taxon>
        <taxon>Chitinophagaceae</taxon>
        <taxon>Chitinophaga</taxon>
    </lineage>
</organism>
<comment type="caution">
    <text evidence="2">The sequence shown here is derived from an EMBL/GenBank/DDBJ whole genome shotgun (WGS) entry which is preliminary data.</text>
</comment>
<dbReference type="RefSeq" id="WP_111592228.1">
    <property type="nucleotide sequence ID" value="NZ_QLMA01000003.1"/>
</dbReference>
<dbReference type="Proteomes" id="UP000249819">
    <property type="component" value="Unassembled WGS sequence"/>
</dbReference>
<keyword evidence="3" id="KW-1185">Reference proteome</keyword>
<feature type="region of interest" description="Disordered" evidence="1">
    <location>
        <begin position="28"/>
        <end position="53"/>
    </location>
</feature>
<evidence type="ECO:0000256" key="1">
    <source>
        <dbReference type="SAM" id="MobiDB-lite"/>
    </source>
</evidence>
<sequence length="71" mass="8240">MKRFLFLMLLIVTQLAIYMRHAIHLQHSTTQEKSTKEFYNNTTEMPVSTTDTGASSFTRSDQYIAYPALSY</sequence>
<proteinExistence type="predicted"/>
<reference evidence="2 3" key="1">
    <citation type="submission" date="2018-06" db="EMBL/GenBank/DDBJ databases">
        <title>Genomic Encyclopedia of Archaeal and Bacterial Type Strains, Phase II (KMG-II): from individual species to whole genera.</title>
        <authorList>
            <person name="Goeker M."/>
        </authorList>
    </citation>
    <scope>NUCLEOTIDE SEQUENCE [LARGE SCALE GENOMIC DNA]</scope>
    <source>
        <strain evidence="2 3">DSM 29821</strain>
    </source>
</reference>
<name>A0A327W2T2_9BACT</name>
<evidence type="ECO:0000313" key="3">
    <source>
        <dbReference type="Proteomes" id="UP000249819"/>
    </source>
</evidence>
<dbReference type="AlphaFoldDB" id="A0A327W2T2"/>
<accession>A0A327W2T2</accession>
<protein>
    <submittedName>
        <fullName evidence="2">Uncharacterized protein</fullName>
    </submittedName>
</protein>